<dbReference type="RefSeq" id="WP_075665156.1">
    <property type="nucleotide sequence ID" value="NZ_LBFC01000003.1"/>
</dbReference>
<protein>
    <recommendedName>
        <fullName evidence="1">Metallo-beta-lactamase domain-containing protein</fullName>
    </recommendedName>
</protein>
<dbReference type="Gene3D" id="3.60.15.10">
    <property type="entry name" value="Ribonuclease Z/Hydroxyacylglutathione hydrolase-like"/>
    <property type="match status" value="1"/>
</dbReference>
<dbReference type="InterPro" id="IPR036866">
    <property type="entry name" value="RibonucZ/Hydroxyglut_hydro"/>
</dbReference>
<evidence type="ECO:0000313" key="2">
    <source>
        <dbReference type="EMBL" id="ONN27915.1"/>
    </source>
</evidence>
<proteinExistence type="predicted"/>
<evidence type="ECO:0000313" key="3">
    <source>
        <dbReference type="Proteomes" id="UP000242616"/>
    </source>
</evidence>
<gene>
    <name evidence="2" type="ORF">XJ44_00630</name>
</gene>
<comment type="caution">
    <text evidence="2">The sequence shown here is derived from an EMBL/GenBank/DDBJ whole genome shotgun (WGS) entry which is preliminary data.</text>
</comment>
<name>A0ABX3IJA2_9BACT</name>
<dbReference type="InterPro" id="IPR001279">
    <property type="entry name" value="Metallo-B-lactamas"/>
</dbReference>
<dbReference type="PANTHER" id="PTHR13754">
    <property type="entry name" value="METALLO-BETA-LACTAMASE SUPERFAMILY PROTEIN"/>
    <property type="match status" value="1"/>
</dbReference>
<dbReference type="EMBL" id="LBFC01000003">
    <property type="protein sequence ID" value="ONN27915.1"/>
    <property type="molecule type" value="Genomic_DNA"/>
</dbReference>
<dbReference type="CDD" id="cd07713">
    <property type="entry name" value="DHPS-like_MBL-fold"/>
    <property type="match status" value="1"/>
</dbReference>
<sequence>MKIWILMNDKAKSGFYSEHGFSVLTEVNGKKILFDTGQSDLFLKNVEKLDLNLLDLDAVVISHGHYDHGNGLEFLLKKIGPKKIYVGDGFFNLRYSGEKYAGIKHNRIFYERIGGNFEIVQNDLEIFKGVKIITAAPLKTSKYSEKKFKIGSKKEQDLFDDELYLFIESSDGAIVLTGCSHRGIVNIIFHLSKKGKIKTVIGGFHLLNKTNEELLQISNLLNDFQIDVLYPCHCTGDIAIDIFKKNLKTKICECLAGSVFEF</sequence>
<feature type="domain" description="Metallo-beta-lactamase" evidence="1">
    <location>
        <begin position="19"/>
        <end position="233"/>
    </location>
</feature>
<dbReference type="InterPro" id="IPR041712">
    <property type="entry name" value="DHPS-like_MBL-fold"/>
</dbReference>
<dbReference type="SUPFAM" id="SSF56281">
    <property type="entry name" value="Metallo-hydrolase/oxidoreductase"/>
    <property type="match status" value="1"/>
</dbReference>
<accession>A0ABX3IJA2</accession>
<evidence type="ECO:0000259" key="1">
    <source>
        <dbReference type="SMART" id="SM00849"/>
    </source>
</evidence>
<dbReference type="SMART" id="SM00849">
    <property type="entry name" value="Lactamase_B"/>
    <property type="match status" value="1"/>
</dbReference>
<dbReference type="InterPro" id="IPR052926">
    <property type="entry name" value="Metallo-beta-lactamase_dom"/>
</dbReference>
<dbReference type="Proteomes" id="UP000242616">
    <property type="component" value="Unassembled WGS sequence"/>
</dbReference>
<dbReference type="PANTHER" id="PTHR13754:SF13">
    <property type="entry name" value="METALLO-BETA-LACTAMASE SUPERFAMILY PROTEIN (AFU_ORTHOLOGUE AFUA_3G07630)"/>
    <property type="match status" value="1"/>
</dbReference>
<organism evidence="2 3">
    <name type="scientific">Thermosipho affectus</name>
    <dbReference type="NCBI Taxonomy" id="660294"/>
    <lineage>
        <taxon>Bacteria</taxon>
        <taxon>Thermotogati</taxon>
        <taxon>Thermotogota</taxon>
        <taxon>Thermotogae</taxon>
        <taxon>Thermotogales</taxon>
        <taxon>Fervidobacteriaceae</taxon>
        <taxon>Thermosipho</taxon>
    </lineage>
</organism>
<dbReference type="Pfam" id="PF00753">
    <property type="entry name" value="Lactamase_B"/>
    <property type="match status" value="1"/>
</dbReference>
<reference evidence="2 3" key="1">
    <citation type="submission" date="2015-06" db="EMBL/GenBank/DDBJ databases">
        <title>Genome sequencing of Thermotogales isolates from hydrothermal vents.</title>
        <authorList>
            <person name="Haverkamp T.H."/>
            <person name="Kublanov I.V."/>
            <person name="Nesbo C.L."/>
        </authorList>
    </citation>
    <scope>NUCLEOTIDE SEQUENCE [LARGE SCALE GENOMIC DNA]</scope>
    <source>
        <strain evidence="3">ik275mar</strain>
    </source>
</reference>
<keyword evidence="3" id="KW-1185">Reference proteome</keyword>